<name>A0A8S3IFC1_9BILA</name>
<dbReference type="Proteomes" id="UP000676336">
    <property type="component" value="Unassembled WGS sequence"/>
</dbReference>
<reference evidence="1" key="1">
    <citation type="submission" date="2021-02" db="EMBL/GenBank/DDBJ databases">
        <authorList>
            <person name="Nowell W R."/>
        </authorList>
    </citation>
    <scope>NUCLEOTIDE SEQUENCE</scope>
</reference>
<organism evidence="1 2">
    <name type="scientific">Rotaria magnacalcarata</name>
    <dbReference type="NCBI Taxonomy" id="392030"/>
    <lineage>
        <taxon>Eukaryota</taxon>
        <taxon>Metazoa</taxon>
        <taxon>Spiralia</taxon>
        <taxon>Gnathifera</taxon>
        <taxon>Rotifera</taxon>
        <taxon>Eurotatoria</taxon>
        <taxon>Bdelloidea</taxon>
        <taxon>Philodinida</taxon>
        <taxon>Philodinidae</taxon>
        <taxon>Rotaria</taxon>
    </lineage>
</organism>
<dbReference type="EMBL" id="CAJOBI010329898">
    <property type="protein sequence ID" value="CAF5196903.1"/>
    <property type="molecule type" value="Genomic_DNA"/>
</dbReference>
<comment type="caution">
    <text evidence="1">The sequence shown here is derived from an EMBL/GenBank/DDBJ whole genome shotgun (WGS) entry which is preliminary data.</text>
</comment>
<sequence>MDLNTFTTTNILLAKDEPCLNLNDIPTVCPTTILPQRRKRRRIDQVTVKSEPSCMGDTIQQSPQIANDLYESHTSSSESLASSASPTQEIGYTDEFYPYINDIDESEKIKWIHDFPSIDDINDVLGLNNEPQCCSLITPTMSSISFFC</sequence>
<protein>
    <submittedName>
        <fullName evidence="1">Uncharacterized protein</fullName>
    </submittedName>
</protein>
<dbReference type="AlphaFoldDB" id="A0A8S3IFC1"/>
<evidence type="ECO:0000313" key="1">
    <source>
        <dbReference type="EMBL" id="CAF5196903.1"/>
    </source>
</evidence>
<proteinExistence type="predicted"/>
<accession>A0A8S3IFC1</accession>
<evidence type="ECO:0000313" key="2">
    <source>
        <dbReference type="Proteomes" id="UP000676336"/>
    </source>
</evidence>
<gene>
    <name evidence="1" type="ORF">SMN809_LOCUS74320</name>
</gene>